<dbReference type="NCBIfam" id="TIGR01190">
    <property type="entry name" value="ccmB"/>
    <property type="match status" value="1"/>
</dbReference>
<evidence type="ECO:0000256" key="1">
    <source>
        <dbReference type="ARBA" id="ARBA00002442"/>
    </source>
</evidence>
<accession>A0ABU6K6P8</accession>
<keyword evidence="15" id="KW-1185">Reference proteome</keyword>
<proteinExistence type="inferred from homology"/>
<keyword evidence="7 12" id="KW-0997">Cell inner membrane</keyword>
<evidence type="ECO:0000313" key="15">
    <source>
        <dbReference type="Proteomes" id="UP001331561"/>
    </source>
</evidence>
<comment type="subcellular location">
    <subcellularLocation>
        <location evidence="2">Cell inner membrane</location>
        <topology evidence="2">Multi-pass membrane protein</topology>
    </subcellularLocation>
</comment>
<gene>
    <name evidence="14" type="primary">ccmB</name>
    <name evidence="14" type="ORF">VVD49_17635</name>
</gene>
<evidence type="ECO:0000256" key="9">
    <source>
        <dbReference type="ARBA" id="ARBA00022748"/>
    </source>
</evidence>
<comment type="similarity">
    <text evidence="3 12">Belongs to the CcmB/CycW/HelB family.</text>
</comment>
<sequence length="222" mass="23017">MNNAFIAVLRRDLLLAWRSRADLLVALSFFVIVASLFPFGVGADPDQLRAIGPGVVWVAALLATLLALPRMFSQDFESGVLEQLLLSQEPPVLWVSAKIAAHWLSTGLPLVVVSPLLALMYGLPPGAIEVLALALLIGTPILSLIGAIGAALTLGLRGAGSLLALLVLPLMVPVLIFGAGSVDAWASGIGLRAHLFLMGGGLFAALALAPFASAAALRITMD</sequence>
<keyword evidence="5 12" id="KW-0813">Transport</keyword>
<keyword evidence="10 13" id="KW-1133">Transmembrane helix</keyword>
<dbReference type="PANTHER" id="PTHR30070:SF1">
    <property type="entry name" value="CYTOCHROME C BIOGENESIS B-RELATED"/>
    <property type="match status" value="1"/>
</dbReference>
<dbReference type="InterPro" id="IPR026031">
    <property type="entry name" value="Cyt_c_CcmB_bac"/>
</dbReference>
<evidence type="ECO:0000256" key="7">
    <source>
        <dbReference type="ARBA" id="ARBA00022519"/>
    </source>
</evidence>
<reference evidence="14 15" key="1">
    <citation type="submission" date="2024-01" db="EMBL/GenBank/DDBJ databases">
        <title>Uliginosibacterium soil sp. nov.</title>
        <authorList>
            <person name="Lv Y."/>
        </authorList>
    </citation>
    <scope>NUCLEOTIDE SEQUENCE [LARGE SCALE GENOMIC DNA]</scope>
    <source>
        <strain evidence="14 15">H3</strain>
    </source>
</reference>
<dbReference type="EMBL" id="JAYXHS010000003">
    <property type="protein sequence ID" value="MEC5387558.1"/>
    <property type="molecule type" value="Genomic_DNA"/>
</dbReference>
<keyword evidence="6 12" id="KW-1003">Cell membrane</keyword>
<feature type="transmembrane region" description="Helical" evidence="13">
    <location>
        <begin position="21"/>
        <end position="41"/>
    </location>
</feature>
<dbReference type="PRINTS" id="PR01414">
    <property type="entry name" value="CCMBBIOGNSIS"/>
</dbReference>
<dbReference type="Proteomes" id="UP001331561">
    <property type="component" value="Unassembled WGS sequence"/>
</dbReference>
<organism evidence="14 15">
    <name type="scientific">Uliginosibacterium silvisoli</name>
    <dbReference type="NCBI Taxonomy" id="3114758"/>
    <lineage>
        <taxon>Bacteria</taxon>
        <taxon>Pseudomonadati</taxon>
        <taxon>Pseudomonadota</taxon>
        <taxon>Betaproteobacteria</taxon>
        <taxon>Rhodocyclales</taxon>
        <taxon>Zoogloeaceae</taxon>
        <taxon>Uliginosibacterium</taxon>
    </lineage>
</organism>
<dbReference type="RefSeq" id="WP_327600526.1">
    <property type="nucleotide sequence ID" value="NZ_JAYXHS010000003.1"/>
</dbReference>
<keyword evidence="9 12" id="KW-0201">Cytochrome c-type biogenesis</keyword>
<name>A0ABU6K6P8_9RHOO</name>
<evidence type="ECO:0000256" key="11">
    <source>
        <dbReference type="ARBA" id="ARBA00023136"/>
    </source>
</evidence>
<evidence type="ECO:0000256" key="3">
    <source>
        <dbReference type="ARBA" id="ARBA00010544"/>
    </source>
</evidence>
<dbReference type="PANTHER" id="PTHR30070">
    <property type="entry name" value="HEME EXPORTER PROTEIN B"/>
    <property type="match status" value="1"/>
</dbReference>
<evidence type="ECO:0000256" key="2">
    <source>
        <dbReference type="ARBA" id="ARBA00004429"/>
    </source>
</evidence>
<keyword evidence="11 12" id="KW-0472">Membrane</keyword>
<evidence type="ECO:0000256" key="4">
    <source>
        <dbReference type="ARBA" id="ARBA00016452"/>
    </source>
</evidence>
<dbReference type="InterPro" id="IPR003544">
    <property type="entry name" value="Cyt_c_biogenesis_CcmB"/>
</dbReference>
<protein>
    <recommendedName>
        <fullName evidence="4 12">Heme exporter protein B</fullName>
    </recommendedName>
</protein>
<evidence type="ECO:0000256" key="10">
    <source>
        <dbReference type="ARBA" id="ARBA00022989"/>
    </source>
</evidence>
<evidence type="ECO:0000313" key="14">
    <source>
        <dbReference type="EMBL" id="MEC5387558.1"/>
    </source>
</evidence>
<evidence type="ECO:0000256" key="8">
    <source>
        <dbReference type="ARBA" id="ARBA00022692"/>
    </source>
</evidence>
<dbReference type="Pfam" id="PF03379">
    <property type="entry name" value="CcmB"/>
    <property type="match status" value="1"/>
</dbReference>
<evidence type="ECO:0000256" key="12">
    <source>
        <dbReference type="PIRNR" id="PIRNR002764"/>
    </source>
</evidence>
<feature type="transmembrane region" description="Helical" evidence="13">
    <location>
        <begin position="162"/>
        <end position="182"/>
    </location>
</feature>
<feature type="transmembrane region" description="Helical" evidence="13">
    <location>
        <begin position="103"/>
        <end position="124"/>
    </location>
</feature>
<feature type="transmembrane region" description="Helical" evidence="13">
    <location>
        <begin position="47"/>
        <end position="68"/>
    </location>
</feature>
<evidence type="ECO:0000256" key="5">
    <source>
        <dbReference type="ARBA" id="ARBA00022448"/>
    </source>
</evidence>
<dbReference type="PIRSF" id="PIRSF002764">
    <property type="entry name" value="CcmB"/>
    <property type="match status" value="1"/>
</dbReference>
<feature type="transmembrane region" description="Helical" evidence="13">
    <location>
        <begin position="194"/>
        <end position="217"/>
    </location>
</feature>
<evidence type="ECO:0000256" key="6">
    <source>
        <dbReference type="ARBA" id="ARBA00022475"/>
    </source>
</evidence>
<evidence type="ECO:0000256" key="13">
    <source>
        <dbReference type="SAM" id="Phobius"/>
    </source>
</evidence>
<feature type="transmembrane region" description="Helical" evidence="13">
    <location>
        <begin position="130"/>
        <end position="155"/>
    </location>
</feature>
<comment type="function">
    <text evidence="1 12">Required for the export of heme to the periplasm for the biogenesis of c-type cytochromes.</text>
</comment>
<comment type="caution">
    <text evidence="14">The sequence shown here is derived from an EMBL/GenBank/DDBJ whole genome shotgun (WGS) entry which is preliminary data.</text>
</comment>
<keyword evidence="8 13" id="KW-0812">Transmembrane</keyword>